<protein>
    <submittedName>
        <fullName evidence="1">MoxR-like ATPase</fullName>
    </submittedName>
</protein>
<dbReference type="HOGENOM" id="CLU_2749556_0_0_0"/>
<dbReference type="STRING" id="1499967.U27_06808"/>
<evidence type="ECO:0000313" key="1">
    <source>
        <dbReference type="EMBL" id="GAK59822.1"/>
    </source>
</evidence>
<reference evidence="1" key="1">
    <citation type="journal article" date="2015" name="PeerJ">
        <title>First genomic representation of candidate bacterial phylum KSB3 points to enhanced environmental sensing as a trigger of wastewater bulking.</title>
        <authorList>
            <person name="Sekiguchi Y."/>
            <person name="Ohashi A."/>
            <person name="Parks D.H."/>
            <person name="Yamauchi T."/>
            <person name="Tyson G.W."/>
            <person name="Hugenholtz P."/>
        </authorList>
    </citation>
    <scope>NUCLEOTIDE SEQUENCE [LARGE SCALE GENOMIC DNA]</scope>
</reference>
<dbReference type="AlphaFoldDB" id="A0A081C5G7"/>
<keyword evidence="2" id="KW-1185">Reference proteome</keyword>
<dbReference type="Proteomes" id="UP000030661">
    <property type="component" value="Unassembled WGS sequence"/>
</dbReference>
<sequence>MNPELNFQLYQGQGSPIAQRDQRVPEYVPFVDSDDPRHYLAEAGLRDAVNVALALGQPLLVTGEPGTGKT</sequence>
<dbReference type="EMBL" id="DF820471">
    <property type="protein sequence ID" value="GAK59822.1"/>
    <property type="molecule type" value="Genomic_DNA"/>
</dbReference>
<proteinExistence type="predicted"/>
<gene>
    <name evidence="1" type="ORF">U27_06808</name>
</gene>
<accession>A0A081C5G7</accession>
<evidence type="ECO:0000313" key="2">
    <source>
        <dbReference type="Proteomes" id="UP000030661"/>
    </source>
</evidence>
<organism evidence="1">
    <name type="scientific">Vecturithrix granuli</name>
    <dbReference type="NCBI Taxonomy" id="1499967"/>
    <lineage>
        <taxon>Bacteria</taxon>
        <taxon>Candidatus Moduliflexota</taxon>
        <taxon>Candidatus Vecturitrichia</taxon>
        <taxon>Candidatus Vecturitrichales</taxon>
        <taxon>Candidatus Vecturitrichaceae</taxon>
        <taxon>Candidatus Vecturithrix</taxon>
    </lineage>
</organism>
<name>A0A081C5G7_VECG1</name>